<keyword evidence="11" id="KW-1185">Reference proteome</keyword>
<name>A0ABX0J205_9BACL</name>
<evidence type="ECO:0000313" key="10">
    <source>
        <dbReference type="EMBL" id="NHN30320.1"/>
    </source>
</evidence>
<dbReference type="GO" id="GO:0016301">
    <property type="term" value="F:kinase activity"/>
    <property type="evidence" value="ECO:0007669"/>
    <property type="project" value="UniProtKB-KW"/>
</dbReference>
<dbReference type="RefSeq" id="WP_166149192.1">
    <property type="nucleotide sequence ID" value="NZ_JAAOIW010000003.1"/>
</dbReference>
<organism evidence="10 11">
    <name type="scientific">Paenibacillus agricola</name>
    <dbReference type="NCBI Taxonomy" id="2716264"/>
    <lineage>
        <taxon>Bacteria</taxon>
        <taxon>Bacillati</taxon>
        <taxon>Bacillota</taxon>
        <taxon>Bacilli</taxon>
        <taxon>Bacillales</taxon>
        <taxon>Paenibacillaceae</taxon>
        <taxon>Paenibacillus</taxon>
    </lineage>
</organism>
<dbReference type="SUPFAM" id="SSF47384">
    <property type="entry name" value="Homodimeric domain of signal transducing histidine kinase"/>
    <property type="match status" value="1"/>
</dbReference>
<dbReference type="InterPro" id="IPR036890">
    <property type="entry name" value="HATPase_C_sf"/>
</dbReference>
<dbReference type="InterPro" id="IPR005467">
    <property type="entry name" value="His_kinase_dom"/>
</dbReference>
<keyword evidence="8" id="KW-0902">Two-component regulatory system</keyword>
<dbReference type="PANTHER" id="PTHR43711:SF26">
    <property type="entry name" value="SENSOR HISTIDINE KINASE RCSC"/>
    <property type="match status" value="1"/>
</dbReference>
<evidence type="ECO:0000256" key="5">
    <source>
        <dbReference type="ARBA" id="ARBA00022741"/>
    </source>
</evidence>
<dbReference type="EC" id="2.7.13.3" evidence="2"/>
<evidence type="ECO:0000256" key="1">
    <source>
        <dbReference type="ARBA" id="ARBA00000085"/>
    </source>
</evidence>
<dbReference type="InterPro" id="IPR003594">
    <property type="entry name" value="HATPase_dom"/>
</dbReference>
<dbReference type="PANTHER" id="PTHR43711">
    <property type="entry name" value="TWO-COMPONENT HISTIDINE KINASE"/>
    <property type="match status" value="1"/>
</dbReference>
<dbReference type="SMART" id="SM00388">
    <property type="entry name" value="HisKA"/>
    <property type="match status" value="1"/>
</dbReference>
<evidence type="ECO:0000256" key="3">
    <source>
        <dbReference type="ARBA" id="ARBA00022553"/>
    </source>
</evidence>
<feature type="domain" description="Histidine kinase" evidence="9">
    <location>
        <begin position="161"/>
        <end position="373"/>
    </location>
</feature>
<evidence type="ECO:0000256" key="6">
    <source>
        <dbReference type="ARBA" id="ARBA00022777"/>
    </source>
</evidence>
<keyword evidence="3" id="KW-0597">Phosphoprotein</keyword>
<dbReference type="Gene3D" id="3.30.565.10">
    <property type="entry name" value="Histidine kinase-like ATPase, C-terminal domain"/>
    <property type="match status" value="1"/>
</dbReference>
<dbReference type="InterPro" id="IPR050736">
    <property type="entry name" value="Sensor_HK_Regulatory"/>
</dbReference>
<keyword evidence="5" id="KW-0547">Nucleotide-binding</keyword>
<evidence type="ECO:0000256" key="8">
    <source>
        <dbReference type="ARBA" id="ARBA00023012"/>
    </source>
</evidence>
<dbReference type="EMBL" id="JAAOIW010000003">
    <property type="protein sequence ID" value="NHN30320.1"/>
    <property type="molecule type" value="Genomic_DNA"/>
</dbReference>
<keyword evidence="4" id="KW-0808">Transferase</keyword>
<protein>
    <recommendedName>
        <fullName evidence="2">histidine kinase</fullName>
        <ecNumber evidence="2">2.7.13.3</ecNumber>
    </recommendedName>
</protein>
<evidence type="ECO:0000256" key="7">
    <source>
        <dbReference type="ARBA" id="ARBA00022840"/>
    </source>
</evidence>
<reference evidence="10" key="1">
    <citation type="submission" date="2020-03" db="EMBL/GenBank/DDBJ databases">
        <title>Draft sequencing of Paenibacilllus sp. S3N08.</title>
        <authorList>
            <person name="Kim D.-U."/>
        </authorList>
    </citation>
    <scope>NUCLEOTIDE SEQUENCE</scope>
    <source>
        <strain evidence="10">S3N08</strain>
    </source>
</reference>
<dbReference type="Proteomes" id="UP001165962">
    <property type="component" value="Unassembled WGS sequence"/>
</dbReference>
<evidence type="ECO:0000256" key="2">
    <source>
        <dbReference type="ARBA" id="ARBA00012438"/>
    </source>
</evidence>
<dbReference type="PROSITE" id="PS50109">
    <property type="entry name" value="HIS_KIN"/>
    <property type="match status" value="1"/>
</dbReference>
<gene>
    <name evidence="10" type="ORF">G9U52_10790</name>
</gene>
<comment type="caution">
    <text evidence="10">The sequence shown here is derived from an EMBL/GenBank/DDBJ whole genome shotgun (WGS) entry which is preliminary data.</text>
</comment>
<sequence length="376" mass="42824">MMDNRDVLTHVRINRAAYITYWIQAFNERFPNRYDESYMYSMGEKGFGYITDLETAVEAYPLHNNLLGNCIPLEQLVEQEGVETGMLFLAAQLWRQTLLEVGESTLTLTLFKQMNARIDYFETVMCQNYWNQSISQMKDNASAITKHHDDRISLVGKMAASMAHEIRNPMTSIKGFLKLLRSTITSNNYERAEAYLDFIDDECDHILMQVTGFLSFSKKPIMDEAKDLISAKQVLDHILSLLNPRLINENVDLTLTISANLMLNVQKMAIQQVLSNLLNNGIDALSKLKSDKKIHIAVMEDNFHTYIRVSNNGPSIPSKMNDVIFNPFVTDKENGTGLGLAICKQIMLKNDGDISFTSNEKETSFLLAFRKNIDSD</sequence>
<dbReference type="SMART" id="SM00387">
    <property type="entry name" value="HATPase_c"/>
    <property type="match status" value="1"/>
</dbReference>
<dbReference type="Pfam" id="PF02518">
    <property type="entry name" value="HATPase_c"/>
    <property type="match status" value="1"/>
</dbReference>
<evidence type="ECO:0000313" key="11">
    <source>
        <dbReference type="Proteomes" id="UP001165962"/>
    </source>
</evidence>
<keyword evidence="7" id="KW-0067">ATP-binding</keyword>
<proteinExistence type="predicted"/>
<dbReference type="CDD" id="cd00082">
    <property type="entry name" value="HisKA"/>
    <property type="match status" value="1"/>
</dbReference>
<accession>A0ABX0J205</accession>
<evidence type="ECO:0000256" key="4">
    <source>
        <dbReference type="ARBA" id="ARBA00022679"/>
    </source>
</evidence>
<keyword evidence="6 10" id="KW-0418">Kinase</keyword>
<dbReference type="Pfam" id="PF00512">
    <property type="entry name" value="HisKA"/>
    <property type="match status" value="1"/>
</dbReference>
<evidence type="ECO:0000259" key="9">
    <source>
        <dbReference type="PROSITE" id="PS50109"/>
    </source>
</evidence>
<dbReference type="Gene3D" id="1.10.287.130">
    <property type="match status" value="1"/>
</dbReference>
<dbReference type="PRINTS" id="PR00344">
    <property type="entry name" value="BCTRLSENSOR"/>
</dbReference>
<dbReference type="InterPro" id="IPR003661">
    <property type="entry name" value="HisK_dim/P_dom"/>
</dbReference>
<dbReference type="InterPro" id="IPR036097">
    <property type="entry name" value="HisK_dim/P_sf"/>
</dbReference>
<comment type="catalytic activity">
    <reaction evidence="1">
        <text>ATP + protein L-histidine = ADP + protein N-phospho-L-histidine.</text>
        <dbReference type="EC" id="2.7.13.3"/>
    </reaction>
</comment>
<dbReference type="SUPFAM" id="SSF55874">
    <property type="entry name" value="ATPase domain of HSP90 chaperone/DNA topoisomerase II/histidine kinase"/>
    <property type="match status" value="1"/>
</dbReference>
<dbReference type="InterPro" id="IPR004358">
    <property type="entry name" value="Sig_transdc_His_kin-like_C"/>
</dbReference>